<dbReference type="PANTHER" id="PTHR17490">
    <property type="entry name" value="SUA5"/>
    <property type="match status" value="1"/>
</dbReference>
<dbReference type="GO" id="GO:0061710">
    <property type="term" value="F:L-threonylcarbamoyladenylate synthase"/>
    <property type="evidence" value="ECO:0007669"/>
    <property type="project" value="UniProtKB-EC"/>
</dbReference>
<reference evidence="11 12" key="1">
    <citation type="journal article" date="2012" name="J. Bacteriol.">
        <title>Complete Genome Sequence of the BTEX-Degrading Bacterium Pseudoxanthomonas spadix BD-a59.</title>
        <authorList>
            <person name="Lee S.H."/>
            <person name="Jin H.M."/>
            <person name="Lee H.J."/>
            <person name="Kim J.M."/>
            <person name="Jeon C.O."/>
        </authorList>
    </citation>
    <scope>NUCLEOTIDE SEQUENCE [LARGE SCALE GENOMIC DNA]</scope>
    <source>
        <strain evidence="11 12">BD-a59</strain>
    </source>
</reference>
<dbReference type="InterPro" id="IPR017945">
    <property type="entry name" value="DHBP_synth_RibB-like_a/b_dom"/>
</dbReference>
<dbReference type="PROSITE" id="PS51163">
    <property type="entry name" value="YRDC"/>
    <property type="match status" value="1"/>
</dbReference>
<dbReference type="GO" id="GO:0005737">
    <property type="term" value="C:cytoplasm"/>
    <property type="evidence" value="ECO:0007669"/>
    <property type="project" value="UniProtKB-SubCell"/>
</dbReference>
<dbReference type="GO" id="GO:0002949">
    <property type="term" value="P:tRNA threonylcarbamoyladenosine modification"/>
    <property type="evidence" value="ECO:0007669"/>
    <property type="project" value="UniProtKB-UniRule"/>
</dbReference>
<keyword evidence="12" id="KW-1185">Reference proteome</keyword>
<evidence type="ECO:0000313" key="12">
    <source>
        <dbReference type="Proteomes" id="UP000005870"/>
    </source>
</evidence>
<keyword evidence="3 9" id="KW-0808">Transferase</keyword>
<dbReference type="FunFam" id="3.90.870.10:FF:000004">
    <property type="entry name" value="Threonylcarbamoyl-AMP synthase"/>
    <property type="match status" value="1"/>
</dbReference>
<dbReference type="InterPro" id="IPR006070">
    <property type="entry name" value="Sua5-like_dom"/>
</dbReference>
<keyword evidence="7 9" id="KW-0067">ATP-binding</keyword>
<feature type="domain" description="YrdC-like" evidence="10">
    <location>
        <begin position="5"/>
        <end position="188"/>
    </location>
</feature>
<dbReference type="InterPro" id="IPR050156">
    <property type="entry name" value="TC-AMP_synthase_SUA5"/>
</dbReference>
<protein>
    <recommendedName>
        <fullName evidence="9">Threonylcarbamoyl-AMP synthase</fullName>
        <shortName evidence="9">TC-AMP synthase</shortName>
        <ecNumber evidence="9">2.7.7.87</ecNumber>
    </recommendedName>
    <alternativeName>
        <fullName evidence="9">L-threonylcarbamoyladenylate synthase</fullName>
    </alternativeName>
    <alternativeName>
        <fullName evidence="9">t(6)A37 threonylcarbamoyladenosine biosynthesis protein TsaC</fullName>
    </alternativeName>
    <alternativeName>
        <fullName evidence="9">tRNA threonylcarbamoyladenosine biosynthesis protein TsaC</fullName>
    </alternativeName>
</protein>
<dbReference type="InterPro" id="IPR023535">
    <property type="entry name" value="TC-AMP_synthase"/>
</dbReference>
<dbReference type="OrthoDB" id="9814580at2"/>
<dbReference type="RefSeq" id="WP_014159757.1">
    <property type="nucleotide sequence ID" value="NC_016147.2"/>
</dbReference>
<dbReference type="HAMAP" id="MF_01852">
    <property type="entry name" value="TsaC"/>
    <property type="match status" value="1"/>
</dbReference>
<dbReference type="GO" id="GO:0000049">
    <property type="term" value="F:tRNA binding"/>
    <property type="evidence" value="ECO:0007669"/>
    <property type="project" value="TreeGrafter"/>
</dbReference>
<keyword evidence="4 9" id="KW-0819">tRNA processing</keyword>
<dbReference type="Pfam" id="PF01300">
    <property type="entry name" value="Sua5_yciO_yrdC"/>
    <property type="match status" value="1"/>
</dbReference>
<dbReference type="HOGENOM" id="CLU_031397_6_0_6"/>
<comment type="function">
    <text evidence="9">Required for the formation of a threonylcarbamoyl group on adenosine at position 37 (t(6)A37) in tRNAs that read codons beginning with adenine. Catalyzes the conversion of L-threonine, HCO(3)(-)/CO(2) and ATP to give threonylcarbamoyl-AMP (TC-AMP) as the acyladenylate intermediate, with the release of diphosphate.</text>
</comment>
<comment type="similarity">
    <text evidence="9">Belongs to the SUA5 family. TsaC subfamily.</text>
</comment>
<keyword evidence="6 9" id="KW-0547">Nucleotide-binding</keyword>
<keyword evidence="5 9" id="KW-0548">Nucleotidyltransferase</keyword>
<dbReference type="AlphaFoldDB" id="G7UPG0"/>
<comment type="catalytic activity">
    <reaction evidence="8 9">
        <text>L-threonine + hydrogencarbonate + ATP = L-threonylcarbamoyladenylate + diphosphate + H2O</text>
        <dbReference type="Rhea" id="RHEA:36407"/>
        <dbReference type="ChEBI" id="CHEBI:15377"/>
        <dbReference type="ChEBI" id="CHEBI:17544"/>
        <dbReference type="ChEBI" id="CHEBI:30616"/>
        <dbReference type="ChEBI" id="CHEBI:33019"/>
        <dbReference type="ChEBI" id="CHEBI:57926"/>
        <dbReference type="ChEBI" id="CHEBI:73682"/>
        <dbReference type="EC" id="2.7.7.87"/>
    </reaction>
</comment>
<dbReference type="EMBL" id="CP003093">
    <property type="protein sequence ID" value="AER55580.1"/>
    <property type="molecule type" value="Genomic_DNA"/>
</dbReference>
<dbReference type="Gene3D" id="3.90.870.10">
    <property type="entry name" value="DHBP synthase"/>
    <property type="match status" value="1"/>
</dbReference>
<dbReference type="eggNOG" id="COG0009">
    <property type="taxonomic scope" value="Bacteria"/>
</dbReference>
<sequence length="188" mass="19578">MAVPMLSLDAAAALLRDGGVLAYPTEAVWGLGCDPMSEAAVRHLLAIKQRPLDKGLILIAARVAQLDALLDWSALPDDRRRAVLDSWPGANTWIVPAAPAAPRWVTGVHRGIAVRVSAHPQVIALCEAFGGPLVSTSANLSGRPAVSAQDALDPALLERLDGLLPGATGGLDRPSVIRDALSGQVLRG</sequence>
<dbReference type="GO" id="GO:0003725">
    <property type="term" value="F:double-stranded RNA binding"/>
    <property type="evidence" value="ECO:0007669"/>
    <property type="project" value="InterPro"/>
</dbReference>
<evidence type="ECO:0000256" key="6">
    <source>
        <dbReference type="ARBA" id="ARBA00022741"/>
    </source>
</evidence>
<comment type="subcellular location">
    <subcellularLocation>
        <location evidence="1 9">Cytoplasm</location>
    </subcellularLocation>
</comment>
<evidence type="ECO:0000256" key="2">
    <source>
        <dbReference type="ARBA" id="ARBA00022490"/>
    </source>
</evidence>
<evidence type="ECO:0000256" key="1">
    <source>
        <dbReference type="ARBA" id="ARBA00004496"/>
    </source>
</evidence>
<accession>G7UPG0</accession>
<keyword evidence="2 9" id="KW-0963">Cytoplasm</keyword>
<dbReference type="EC" id="2.7.7.87" evidence="9"/>
<dbReference type="GO" id="GO:0006450">
    <property type="term" value="P:regulation of translational fidelity"/>
    <property type="evidence" value="ECO:0007669"/>
    <property type="project" value="TreeGrafter"/>
</dbReference>
<dbReference type="STRING" id="1045855.DSC_04635"/>
<gene>
    <name evidence="9" type="primary">tsaC</name>
    <name evidence="11" type="ordered locus">DSC_04635</name>
</gene>
<evidence type="ECO:0000256" key="7">
    <source>
        <dbReference type="ARBA" id="ARBA00022840"/>
    </source>
</evidence>
<evidence type="ECO:0000256" key="5">
    <source>
        <dbReference type="ARBA" id="ARBA00022695"/>
    </source>
</evidence>
<evidence type="ECO:0000259" key="10">
    <source>
        <dbReference type="PROSITE" id="PS51163"/>
    </source>
</evidence>
<evidence type="ECO:0000256" key="9">
    <source>
        <dbReference type="HAMAP-Rule" id="MF_01852"/>
    </source>
</evidence>
<dbReference type="SUPFAM" id="SSF55821">
    <property type="entry name" value="YrdC/RibB"/>
    <property type="match status" value="1"/>
</dbReference>
<evidence type="ECO:0000256" key="8">
    <source>
        <dbReference type="ARBA" id="ARBA00048366"/>
    </source>
</evidence>
<name>G7UPG0_PSEUP</name>
<evidence type="ECO:0000313" key="11">
    <source>
        <dbReference type="EMBL" id="AER55580.1"/>
    </source>
</evidence>
<dbReference type="GO" id="GO:0005524">
    <property type="term" value="F:ATP binding"/>
    <property type="evidence" value="ECO:0007669"/>
    <property type="project" value="UniProtKB-UniRule"/>
</dbReference>
<proteinExistence type="inferred from homology"/>
<evidence type="ECO:0000256" key="4">
    <source>
        <dbReference type="ARBA" id="ARBA00022694"/>
    </source>
</evidence>
<dbReference type="PANTHER" id="PTHR17490:SF18">
    <property type="entry name" value="THREONYLCARBAMOYL-AMP SYNTHASE"/>
    <property type="match status" value="1"/>
</dbReference>
<dbReference type="Proteomes" id="UP000005870">
    <property type="component" value="Chromosome"/>
</dbReference>
<organism evidence="11 12">
    <name type="scientific">Pseudoxanthomonas spadix (strain BD-a59)</name>
    <dbReference type="NCBI Taxonomy" id="1045855"/>
    <lineage>
        <taxon>Bacteria</taxon>
        <taxon>Pseudomonadati</taxon>
        <taxon>Pseudomonadota</taxon>
        <taxon>Gammaproteobacteria</taxon>
        <taxon>Lysobacterales</taxon>
        <taxon>Lysobacteraceae</taxon>
        <taxon>Pseudoxanthomonas</taxon>
    </lineage>
</organism>
<dbReference type="KEGG" id="psd:DSC_04635"/>
<evidence type="ECO:0000256" key="3">
    <source>
        <dbReference type="ARBA" id="ARBA00022679"/>
    </source>
</evidence>